<protein>
    <submittedName>
        <fullName evidence="1">Uncharacterized protein</fullName>
    </submittedName>
</protein>
<organism evidence="1 2">
    <name type="scientific">Rhodnius prolixus</name>
    <name type="common">Triatomid bug</name>
    <dbReference type="NCBI Taxonomy" id="13249"/>
    <lineage>
        <taxon>Eukaryota</taxon>
        <taxon>Metazoa</taxon>
        <taxon>Ecdysozoa</taxon>
        <taxon>Arthropoda</taxon>
        <taxon>Hexapoda</taxon>
        <taxon>Insecta</taxon>
        <taxon>Pterygota</taxon>
        <taxon>Neoptera</taxon>
        <taxon>Paraneoptera</taxon>
        <taxon>Hemiptera</taxon>
        <taxon>Heteroptera</taxon>
        <taxon>Panheteroptera</taxon>
        <taxon>Cimicomorpha</taxon>
        <taxon>Reduviidae</taxon>
        <taxon>Triatominae</taxon>
        <taxon>Rhodnius</taxon>
    </lineage>
</organism>
<evidence type="ECO:0000313" key="2">
    <source>
        <dbReference type="Proteomes" id="UP000015103"/>
    </source>
</evidence>
<name>A0A0G2KBG1_RHOPR</name>
<dbReference type="EnsemblMetazoa" id="RPRC000050-RA">
    <property type="protein sequence ID" value="RPRC000050-PA"/>
    <property type="gene ID" value="RPRC000050"/>
</dbReference>
<reference evidence="1" key="1">
    <citation type="submission" date="2015-06" db="UniProtKB">
        <authorList>
            <consortium name="EnsemblMetazoa"/>
        </authorList>
    </citation>
    <scope>IDENTIFICATION</scope>
</reference>
<dbReference type="VEuPathDB" id="VectorBase:RPRC000050"/>
<proteinExistence type="predicted"/>
<keyword evidence="2" id="KW-1185">Reference proteome</keyword>
<dbReference type="Proteomes" id="UP000015103">
    <property type="component" value="Unassembled WGS sequence"/>
</dbReference>
<dbReference type="EMBL" id="ACPB03001249">
    <property type="status" value="NOT_ANNOTATED_CDS"/>
    <property type="molecule type" value="Genomic_DNA"/>
</dbReference>
<dbReference type="InParanoid" id="A0A0G2KBG1"/>
<sequence>YIFEKLYIHV</sequence>
<accession>A0A0G2KBG1</accession>
<evidence type="ECO:0000313" key="1">
    <source>
        <dbReference type="EnsemblMetazoa" id="RPRC000050-PA"/>
    </source>
</evidence>